<keyword evidence="2" id="KW-1185">Reference proteome</keyword>
<sequence>MTLLSHTQCKKALIEISAANYTNLPKVRNKIRVFITWERPMSVV</sequence>
<evidence type="ECO:0000313" key="1">
    <source>
        <dbReference type="EMBL" id="MBE0347488.1"/>
    </source>
</evidence>
<dbReference type="EMBL" id="AQHF01000026">
    <property type="protein sequence ID" value="MBE0347488.1"/>
    <property type="molecule type" value="Genomic_DNA"/>
</dbReference>
<accession>A0A8I0MY68</accession>
<proteinExistence type="predicted"/>
<reference evidence="1 2" key="1">
    <citation type="submission" date="2015-06" db="EMBL/GenBank/DDBJ databases">
        <title>Genome sequence of Pseudoalteromonas peptidolytica.</title>
        <authorList>
            <person name="Xie B.-B."/>
            <person name="Rong J.-C."/>
            <person name="Qin Q.-L."/>
            <person name="Zhang Y.-Z."/>
        </authorList>
    </citation>
    <scope>NUCLEOTIDE SEQUENCE [LARGE SCALE GENOMIC DNA]</scope>
    <source>
        <strain evidence="1 2">F12-50-A1</strain>
    </source>
</reference>
<organism evidence="1 2">
    <name type="scientific">Pseudoalteromonas peptidolytica F12-50-A1</name>
    <dbReference type="NCBI Taxonomy" id="1315280"/>
    <lineage>
        <taxon>Bacteria</taxon>
        <taxon>Pseudomonadati</taxon>
        <taxon>Pseudomonadota</taxon>
        <taxon>Gammaproteobacteria</taxon>
        <taxon>Alteromonadales</taxon>
        <taxon>Pseudoalteromonadaceae</taxon>
        <taxon>Pseudoalteromonas</taxon>
    </lineage>
</organism>
<gene>
    <name evidence="1" type="ORF">PPEP_a1955</name>
</gene>
<protein>
    <submittedName>
        <fullName evidence="1">Uncharacterized protein</fullName>
    </submittedName>
</protein>
<evidence type="ECO:0000313" key="2">
    <source>
        <dbReference type="Proteomes" id="UP000660708"/>
    </source>
</evidence>
<name>A0A8I0MY68_9GAMM</name>
<dbReference type="Proteomes" id="UP000660708">
    <property type="component" value="Unassembled WGS sequence"/>
</dbReference>
<comment type="caution">
    <text evidence="1">The sequence shown here is derived from an EMBL/GenBank/DDBJ whole genome shotgun (WGS) entry which is preliminary data.</text>
</comment>
<dbReference type="AlphaFoldDB" id="A0A8I0MY68"/>